<name>A0A395GZD9_9EURO</name>
<organism evidence="2 3">
    <name type="scientific">Aspergillus ibericus CBS 121593</name>
    <dbReference type="NCBI Taxonomy" id="1448316"/>
    <lineage>
        <taxon>Eukaryota</taxon>
        <taxon>Fungi</taxon>
        <taxon>Dikarya</taxon>
        <taxon>Ascomycota</taxon>
        <taxon>Pezizomycotina</taxon>
        <taxon>Eurotiomycetes</taxon>
        <taxon>Eurotiomycetidae</taxon>
        <taxon>Eurotiales</taxon>
        <taxon>Aspergillaceae</taxon>
        <taxon>Aspergillus</taxon>
        <taxon>Aspergillus subgen. Circumdati</taxon>
    </lineage>
</organism>
<gene>
    <name evidence="2" type="ORF">BO80DRAFT_129459</name>
</gene>
<dbReference type="EMBL" id="KZ824447">
    <property type="protein sequence ID" value="RAK99393.1"/>
    <property type="molecule type" value="Genomic_DNA"/>
</dbReference>
<keyword evidence="3" id="KW-1185">Reference proteome</keyword>
<feature type="compositionally biased region" description="Basic residues" evidence="1">
    <location>
        <begin position="156"/>
        <end position="173"/>
    </location>
</feature>
<proteinExistence type="predicted"/>
<evidence type="ECO:0000313" key="2">
    <source>
        <dbReference type="EMBL" id="RAK99393.1"/>
    </source>
</evidence>
<dbReference type="RefSeq" id="XP_025573721.1">
    <property type="nucleotide sequence ID" value="XM_025713569.1"/>
</dbReference>
<sequence>MARPGFKLKAVLNDDVLEIEAALEKQPRLVIEALIEAFLLCPMDEGILARLQLGDCFRRSLQSSRLRTPYRLHTIVNECKTGRTDSRSLEGKFYNHGGVRAVAALATAATDNKQVMTLLRHLPEQHLQALLRSIDDIEPHRDFIFIVETLSRRKPPRLSKKKSIPAPRSRRRFPWSDGANKPPNTIEEQVAGPGRFAEGSVKNSPPRTGCVELGKALDEHDVPCPRSTPHMIETLSRAAPCDQASTHRCYSTPNATSHPAANLAGADQNKSQNVFSEPVPNVAHAPVTGTQYPHPAVVQEIKEKRRTDLCEPRVCDLQTAGTVLKSFTVRIPLPNGRYIGLWRHMARLGKLQN</sequence>
<accession>A0A395GZD9</accession>
<dbReference type="OrthoDB" id="5083758at2759"/>
<reference evidence="2 3" key="1">
    <citation type="submission" date="2018-02" db="EMBL/GenBank/DDBJ databases">
        <title>The genomes of Aspergillus section Nigri reveals drivers in fungal speciation.</title>
        <authorList>
            <consortium name="DOE Joint Genome Institute"/>
            <person name="Vesth T.C."/>
            <person name="Nybo J."/>
            <person name="Theobald S."/>
            <person name="Brandl J."/>
            <person name="Frisvad J.C."/>
            <person name="Nielsen K.F."/>
            <person name="Lyhne E.K."/>
            <person name="Kogle M.E."/>
            <person name="Kuo A."/>
            <person name="Riley R."/>
            <person name="Clum A."/>
            <person name="Nolan M."/>
            <person name="Lipzen A."/>
            <person name="Salamov A."/>
            <person name="Henrissat B."/>
            <person name="Wiebenga A."/>
            <person name="De vries R.P."/>
            <person name="Grigoriev I.V."/>
            <person name="Mortensen U.H."/>
            <person name="Andersen M.R."/>
            <person name="Baker S.E."/>
        </authorList>
    </citation>
    <scope>NUCLEOTIDE SEQUENCE [LARGE SCALE GENOMIC DNA]</scope>
    <source>
        <strain evidence="2 3">CBS 121593</strain>
    </source>
</reference>
<dbReference type="Proteomes" id="UP000249402">
    <property type="component" value="Unassembled WGS sequence"/>
</dbReference>
<dbReference type="AlphaFoldDB" id="A0A395GZD9"/>
<protein>
    <submittedName>
        <fullName evidence="2">Uncharacterized protein</fullName>
    </submittedName>
</protein>
<evidence type="ECO:0000313" key="3">
    <source>
        <dbReference type="Proteomes" id="UP000249402"/>
    </source>
</evidence>
<feature type="region of interest" description="Disordered" evidence="1">
    <location>
        <begin position="156"/>
        <end position="208"/>
    </location>
</feature>
<dbReference type="VEuPathDB" id="FungiDB:BO80DRAFT_129459"/>
<dbReference type="GeneID" id="37218434"/>
<evidence type="ECO:0000256" key="1">
    <source>
        <dbReference type="SAM" id="MobiDB-lite"/>
    </source>
</evidence>